<dbReference type="Pfam" id="PF23627">
    <property type="entry name" value="LisH_WDR26"/>
    <property type="match status" value="1"/>
</dbReference>
<dbReference type="AlphaFoldDB" id="A0AAD9GH75"/>
<dbReference type="SUPFAM" id="SSF50978">
    <property type="entry name" value="WD40 repeat-like"/>
    <property type="match status" value="1"/>
</dbReference>
<keyword evidence="5" id="KW-1185">Reference proteome</keyword>
<name>A0AAD9GH75_BABDI</name>
<dbReference type="SMART" id="SM00320">
    <property type="entry name" value="WD40"/>
    <property type="match status" value="5"/>
</dbReference>
<proteinExistence type="predicted"/>
<dbReference type="InterPro" id="IPR036322">
    <property type="entry name" value="WD40_repeat_dom_sf"/>
</dbReference>
<organism evidence="4 5">
    <name type="scientific">Babesia divergens</name>
    <dbReference type="NCBI Taxonomy" id="32595"/>
    <lineage>
        <taxon>Eukaryota</taxon>
        <taxon>Sar</taxon>
        <taxon>Alveolata</taxon>
        <taxon>Apicomplexa</taxon>
        <taxon>Aconoidasida</taxon>
        <taxon>Piroplasmida</taxon>
        <taxon>Babesiidae</taxon>
        <taxon>Babesia</taxon>
    </lineage>
</organism>
<evidence type="ECO:0000256" key="1">
    <source>
        <dbReference type="ARBA" id="ARBA00022574"/>
    </source>
</evidence>
<dbReference type="Proteomes" id="UP001195914">
    <property type="component" value="Unassembled WGS sequence"/>
</dbReference>
<feature type="repeat" description="WD" evidence="3">
    <location>
        <begin position="224"/>
        <end position="255"/>
    </location>
</feature>
<keyword evidence="2" id="KW-0677">Repeat</keyword>
<evidence type="ECO:0000313" key="5">
    <source>
        <dbReference type="Proteomes" id="UP001195914"/>
    </source>
</evidence>
<reference evidence="4" key="1">
    <citation type="journal article" date="2014" name="Nucleic Acids Res.">
        <title>The evolutionary dynamics of variant antigen genes in Babesia reveal a history of genomic innovation underlying host-parasite interaction.</title>
        <authorList>
            <person name="Jackson A.P."/>
            <person name="Otto T.D."/>
            <person name="Darby A."/>
            <person name="Ramaprasad A."/>
            <person name="Xia D."/>
            <person name="Echaide I.E."/>
            <person name="Farber M."/>
            <person name="Gahlot S."/>
            <person name="Gamble J."/>
            <person name="Gupta D."/>
            <person name="Gupta Y."/>
            <person name="Jackson L."/>
            <person name="Malandrin L."/>
            <person name="Malas T.B."/>
            <person name="Moussa E."/>
            <person name="Nair M."/>
            <person name="Reid A.J."/>
            <person name="Sanders M."/>
            <person name="Sharma J."/>
            <person name="Tracey A."/>
            <person name="Quail M.A."/>
            <person name="Weir W."/>
            <person name="Wastling J.M."/>
            <person name="Hall N."/>
            <person name="Willadsen P."/>
            <person name="Lingelbach K."/>
            <person name="Shiels B."/>
            <person name="Tait A."/>
            <person name="Berriman M."/>
            <person name="Allred D.R."/>
            <person name="Pain A."/>
        </authorList>
    </citation>
    <scope>NUCLEOTIDE SEQUENCE</scope>
    <source>
        <strain evidence="4">1802A</strain>
    </source>
</reference>
<dbReference type="PROSITE" id="PS50294">
    <property type="entry name" value="WD_REPEATS_REGION"/>
    <property type="match status" value="2"/>
</dbReference>
<evidence type="ECO:0000256" key="3">
    <source>
        <dbReference type="PROSITE-ProRule" id="PRU00221"/>
    </source>
</evidence>
<dbReference type="PROSITE" id="PS50896">
    <property type="entry name" value="LISH"/>
    <property type="match status" value="1"/>
</dbReference>
<dbReference type="Pfam" id="PF00400">
    <property type="entry name" value="WD40"/>
    <property type="match status" value="4"/>
</dbReference>
<dbReference type="InterPro" id="IPR006594">
    <property type="entry name" value="LisH"/>
</dbReference>
<dbReference type="EMBL" id="JAHBMH010000024">
    <property type="protein sequence ID" value="KAK1938397.1"/>
    <property type="molecule type" value="Genomic_DNA"/>
</dbReference>
<dbReference type="InterPro" id="IPR051350">
    <property type="entry name" value="WD_repeat-ST_regulator"/>
</dbReference>
<dbReference type="PANTHER" id="PTHR22838">
    <property type="entry name" value="WD REPEAT PROTEIN 26-RELATED"/>
    <property type="match status" value="1"/>
</dbReference>
<dbReference type="PROSITE" id="PS50082">
    <property type="entry name" value="WD_REPEATS_2"/>
    <property type="match status" value="2"/>
</dbReference>
<dbReference type="SMART" id="SM00667">
    <property type="entry name" value="LisH"/>
    <property type="match status" value="1"/>
</dbReference>
<comment type="caution">
    <text evidence="4">The sequence shown here is derived from an EMBL/GenBank/DDBJ whole genome shotgun (WGS) entry which is preliminary data.</text>
</comment>
<dbReference type="InterPro" id="IPR001680">
    <property type="entry name" value="WD40_rpt"/>
</dbReference>
<evidence type="ECO:0000256" key="2">
    <source>
        <dbReference type="ARBA" id="ARBA00022737"/>
    </source>
</evidence>
<dbReference type="InterPro" id="IPR015943">
    <property type="entry name" value="WD40/YVTN_repeat-like_dom_sf"/>
</dbReference>
<protein>
    <submittedName>
        <fullName evidence="4">WD domain, G-beta repeat containing protein</fullName>
    </submittedName>
</protein>
<reference evidence="4" key="2">
    <citation type="submission" date="2021-05" db="EMBL/GenBank/DDBJ databases">
        <authorList>
            <person name="Pain A."/>
        </authorList>
    </citation>
    <scope>NUCLEOTIDE SEQUENCE</scope>
    <source>
        <strain evidence="4">1802A</strain>
    </source>
</reference>
<evidence type="ECO:0000313" key="4">
    <source>
        <dbReference type="EMBL" id="KAK1938397.1"/>
    </source>
</evidence>
<dbReference type="Gene3D" id="2.130.10.10">
    <property type="entry name" value="YVTN repeat-like/Quinoprotein amine dehydrogenase"/>
    <property type="match status" value="2"/>
</dbReference>
<keyword evidence="1 3" id="KW-0853">WD repeat</keyword>
<feature type="repeat" description="WD" evidence="3">
    <location>
        <begin position="504"/>
        <end position="537"/>
    </location>
</feature>
<sequence length="551" mass="61534">MTADENDSTWNGFQKSQLLRIVMQLLLDMGYSETVDTLQKESGCIYQCPRITRLEEVIRSGNMKEARCHLSQLKIPSDIRMACVFLCSQQSFAAALHRNDTKRALEILRDDLSPSAFDEDTQRRVQLCASLLGYPSVEHALKTELHWEAESSLRNLWTYIQHLISPKLCLPPNRLLALLHQALELQELYCTNHCDPGTPGAVPSLYEDHHCEGANVPARCIARIDGHVDEVWDIALSPNEKYLATAGMDKCILLWHATSPFDRIHTWEGHASTVIAVNWSYDSTLCASLSSAGCILLWTPGQSTPLARIETDVVTHMFLQWIPGRWSLLTGADVQLILYDVHKLDLDANTPTTDCQAEGEASDHPQYRIKVANTLSVELRIRSLTVNKDGTIALFSTPDCMLHVMDLRNFTELPPIKESAAITMLTCSSLHNQVLVSVAGQHPSLRLWDLDERRLIQTYHGHREERYILKSAMGGPGECYVVSGSEDSQIYIWNKLLGTLISVIGAHSSTVNAVAWSTTPNAPLFSASDDGQIAVWEPLPSDNSDEGDMNY</sequence>
<gene>
    <name evidence="4" type="ORF">X943_000910</name>
</gene>
<accession>A0AAD9GH75</accession>
<dbReference type="PANTHER" id="PTHR22838:SF0">
    <property type="entry name" value="WD REPEAT-CONTAINING PROTEIN 26"/>
    <property type="match status" value="1"/>
</dbReference>